<feature type="binding site" evidence="8">
    <location>
        <begin position="9"/>
        <end position="17"/>
    </location>
    <ligand>
        <name>ATP</name>
        <dbReference type="ChEBI" id="CHEBI:30616"/>
    </ligand>
</feature>
<comment type="subcellular location">
    <subcellularLocation>
        <location evidence="8">Cytoplasm</location>
    </subcellularLocation>
</comment>
<proteinExistence type="inferred from homology"/>
<dbReference type="PANTHER" id="PTHR21299">
    <property type="entry name" value="CYTIDYLATE KINASE/PANTOATE-BETA-ALANINE LIGASE"/>
    <property type="match status" value="1"/>
</dbReference>
<protein>
    <recommendedName>
        <fullName evidence="8">Cytidylate kinase</fullName>
        <shortName evidence="8">CK</shortName>
        <ecNumber evidence="8">2.7.4.25</ecNumber>
    </recommendedName>
    <alternativeName>
        <fullName evidence="8">Cytidine monophosphate kinase</fullName>
        <shortName evidence="8">CMP kinase</shortName>
    </alternativeName>
</protein>
<evidence type="ECO:0000256" key="8">
    <source>
        <dbReference type="HAMAP-Rule" id="MF_00238"/>
    </source>
</evidence>
<feature type="domain" description="Cytidylate kinase" evidence="9">
    <location>
        <begin position="5"/>
        <end position="216"/>
    </location>
</feature>
<dbReference type="NCBIfam" id="TIGR00017">
    <property type="entry name" value="cmk"/>
    <property type="match status" value="1"/>
</dbReference>
<evidence type="ECO:0000256" key="6">
    <source>
        <dbReference type="ARBA" id="ARBA00047615"/>
    </source>
</evidence>
<evidence type="ECO:0000256" key="3">
    <source>
        <dbReference type="ARBA" id="ARBA00022741"/>
    </source>
</evidence>
<keyword evidence="3 8" id="KW-0547">Nucleotide-binding</keyword>
<keyword evidence="2 8" id="KW-0808">Transferase</keyword>
<comment type="similarity">
    <text evidence="1 8">Belongs to the cytidylate kinase family. Type 1 subfamily.</text>
</comment>
<dbReference type="InterPro" id="IPR003136">
    <property type="entry name" value="Cytidylate_kin"/>
</dbReference>
<sequence>MPYSIAIDGPAGAGKSTIAKAVAKSLGYYYVDTGALYRGLAFGLLQKGVPFVNEKAVEEEIKNIDVELLYEDGVQKVLSNGVDCSAYIRTSEIGEGASVISQYASVREKLLDLQRNVARQHSCVMDGRDIGSVVLPHANKKFFLTASCEVRAKRRTLEFQEKGESADYETILDEVKKRDERDMNRAVAPLKQVEDAILIDSSNLSIDEVVDCILSYCVGSEA</sequence>
<dbReference type="GO" id="GO:0005524">
    <property type="term" value="F:ATP binding"/>
    <property type="evidence" value="ECO:0007669"/>
    <property type="project" value="UniProtKB-UniRule"/>
</dbReference>
<dbReference type="SUPFAM" id="SSF52540">
    <property type="entry name" value="P-loop containing nucleoside triphosphate hydrolases"/>
    <property type="match status" value="1"/>
</dbReference>
<dbReference type="InterPro" id="IPR027417">
    <property type="entry name" value="P-loop_NTPase"/>
</dbReference>
<keyword evidence="4 8" id="KW-0418">Kinase</keyword>
<comment type="catalytic activity">
    <reaction evidence="7 8">
        <text>CMP + ATP = CDP + ADP</text>
        <dbReference type="Rhea" id="RHEA:11600"/>
        <dbReference type="ChEBI" id="CHEBI:30616"/>
        <dbReference type="ChEBI" id="CHEBI:58069"/>
        <dbReference type="ChEBI" id="CHEBI:60377"/>
        <dbReference type="ChEBI" id="CHEBI:456216"/>
        <dbReference type="EC" id="2.7.4.25"/>
    </reaction>
</comment>
<evidence type="ECO:0000313" key="11">
    <source>
        <dbReference type="Proteomes" id="UP000018461"/>
    </source>
</evidence>
<dbReference type="GO" id="GO:0015949">
    <property type="term" value="P:nucleobase-containing small molecule interconversion"/>
    <property type="evidence" value="ECO:0007669"/>
    <property type="project" value="TreeGrafter"/>
</dbReference>
<reference evidence="10" key="2">
    <citation type="submission" date="2013-03" db="EMBL/GenBank/DDBJ databases">
        <title>The Genome Sequence of Oribacterium sp. ACB1.</title>
        <authorList>
            <consortium name="The Broad Institute Genomics Platform"/>
            <consortium name="The Broad Institute Genome Sequencing Center for Infectious Disease"/>
            <person name="Earl A."/>
            <person name="Ward D."/>
            <person name="Feldgarden M."/>
            <person name="Gevers D."/>
            <person name="Sizova M."/>
            <person name="Hazen A."/>
            <person name="Epstein S."/>
            <person name="Walker B."/>
            <person name="Young S."/>
            <person name="Zeng Q."/>
            <person name="Gargeya S."/>
            <person name="Fitzgerald M."/>
            <person name="Haas B."/>
            <person name="Abouelleil A."/>
            <person name="Allen A.W."/>
            <person name="Alvarado L."/>
            <person name="Arachchi H.M."/>
            <person name="Berlin A.M."/>
            <person name="Chapman S.B."/>
            <person name="Gainer-Dewar J."/>
            <person name="Goldberg J."/>
            <person name="Griggs A."/>
            <person name="Gujja S."/>
            <person name="Hansen M."/>
            <person name="Howarth C."/>
            <person name="Imamovic A."/>
            <person name="Ireland A."/>
            <person name="Larimer J."/>
            <person name="McCowan C."/>
            <person name="Murphy C."/>
            <person name="Pearson M."/>
            <person name="Poon T.W."/>
            <person name="Priest M."/>
            <person name="Roberts A."/>
            <person name="Saif S."/>
            <person name="Shea T."/>
            <person name="Sisk P."/>
            <person name="Sykes S."/>
            <person name="Wortman J."/>
            <person name="Nusbaum C."/>
            <person name="Birren B."/>
        </authorList>
    </citation>
    <scope>NUCLEOTIDE SEQUENCE [LARGE SCALE GENOMIC DNA]</scope>
    <source>
        <strain evidence="10">ACB1</strain>
    </source>
</reference>
<dbReference type="GO" id="GO:0006220">
    <property type="term" value="P:pyrimidine nucleotide metabolic process"/>
    <property type="evidence" value="ECO:0007669"/>
    <property type="project" value="UniProtKB-UniRule"/>
</dbReference>
<dbReference type="Pfam" id="PF02224">
    <property type="entry name" value="Cytidylate_kin"/>
    <property type="match status" value="1"/>
</dbReference>
<organism evidence="10 11">
    <name type="scientific">Oribacterium parvum ACB1</name>
    <dbReference type="NCBI Taxonomy" id="796943"/>
    <lineage>
        <taxon>Bacteria</taxon>
        <taxon>Bacillati</taxon>
        <taxon>Bacillota</taxon>
        <taxon>Clostridia</taxon>
        <taxon>Lachnospirales</taxon>
        <taxon>Lachnospiraceae</taxon>
        <taxon>Oribacterium</taxon>
    </lineage>
</organism>
<dbReference type="AlphaFoldDB" id="G9WLV7"/>
<dbReference type="GO" id="GO:0036430">
    <property type="term" value="F:CMP kinase activity"/>
    <property type="evidence" value="ECO:0007669"/>
    <property type="project" value="RHEA"/>
</dbReference>
<evidence type="ECO:0000256" key="5">
    <source>
        <dbReference type="ARBA" id="ARBA00022840"/>
    </source>
</evidence>
<dbReference type="EC" id="2.7.4.25" evidence="8"/>
<evidence type="ECO:0000259" key="9">
    <source>
        <dbReference type="Pfam" id="PF02224"/>
    </source>
</evidence>
<dbReference type="InterPro" id="IPR011994">
    <property type="entry name" value="Cytidylate_kinase_dom"/>
</dbReference>
<evidence type="ECO:0000256" key="4">
    <source>
        <dbReference type="ARBA" id="ARBA00022777"/>
    </source>
</evidence>
<reference evidence="10" key="1">
    <citation type="submission" date="2011-08" db="EMBL/GenBank/DDBJ databases">
        <authorList>
            <consortium name="The Broad Institute Genome Sequencing Platform"/>
            <person name="Earl A."/>
            <person name="Ward D."/>
            <person name="Feldgarden M."/>
            <person name="Gevers D."/>
            <person name="Sizova M."/>
            <person name="Hazen A."/>
            <person name="Epstein S."/>
            <person name="Young S.K."/>
            <person name="Zeng Q."/>
            <person name="Gargeya S."/>
            <person name="Fitzgerald M."/>
            <person name="Haas B."/>
            <person name="Abouelleil A."/>
            <person name="Alvarado L."/>
            <person name="Arachchi H.M."/>
            <person name="Berlin A."/>
            <person name="Brown A."/>
            <person name="Chapman S.B."/>
            <person name="Chen Z."/>
            <person name="Dunbar C."/>
            <person name="Freedman E."/>
            <person name="Gearin G."/>
            <person name="Gellesch M."/>
            <person name="Goldberg J."/>
            <person name="Griggs A."/>
            <person name="Gujja S."/>
            <person name="Heiman D."/>
            <person name="Howarth C."/>
            <person name="Larson L."/>
            <person name="Lui A."/>
            <person name="MacDonald P.J.P."/>
            <person name="Montmayeur A."/>
            <person name="Murphy C."/>
            <person name="Neiman D."/>
            <person name="Pearson M."/>
            <person name="Priest M."/>
            <person name="Roberts A."/>
            <person name="Saif S."/>
            <person name="Shea T."/>
            <person name="Shenoy N."/>
            <person name="Sisk P."/>
            <person name="Stolte C."/>
            <person name="Sykes S."/>
            <person name="Wortman J."/>
            <person name="Nusbaum C."/>
            <person name="Birren B."/>
        </authorList>
    </citation>
    <scope>NUCLEOTIDE SEQUENCE [LARGE SCALE GENOMIC DNA]</scope>
    <source>
        <strain evidence="10">ACB1</strain>
    </source>
</reference>
<dbReference type="CDD" id="cd02020">
    <property type="entry name" value="CMPK"/>
    <property type="match status" value="1"/>
</dbReference>
<dbReference type="STRING" id="796943.HMPREF9625_00316"/>
<evidence type="ECO:0000256" key="2">
    <source>
        <dbReference type="ARBA" id="ARBA00022679"/>
    </source>
</evidence>
<dbReference type="GO" id="GO:0005829">
    <property type="term" value="C:cytosol"/>
    <property type="evidence" value="ECO:0007669"/>
    <property type="project" value="TreeGrafter"/>
</dbReference>
<gene>
    <name evidence="8" type="primary">cmk</name>
    <name evidence="10" type="ORF">HMPREF9625_00316</name>
</gene>
<dbReference type="HOGENOM" id="CLU_079959_0_2_9"/>
<dbReference type="EMBL" id="AFZC02000003">
    <property type="protein sequence ID" value="EHL12762.1"/>
    <property type="molecule type" value="Genomic_DNA"/>
</dbReference>
<dbReference type="Proteomes" id="UP000018461">
    <property type="component" value="Unassembled WGS sequence"/>
</dbReference>
<evidence type="ECO:0000313" key="10">
    <source>
        <dbReference type="EMBL" id="EHL12762.1"/>
    </source>
</evidence>
<dbReference type="PATRIC" id="fig|796943.3.peg.708"/>
<comment type="catalytic activity">
    <reaction evidence="6 8">
        <text>dCMP + ATP = dCDP + ADP</text>
        <dbReference type="Rhea" id="RHEA:25094"/>
        <dbReference type="ChEBI" id="CHEBI:30616"/>
        <dbReference type="ChEBI" id="CHEBI:57566"/>
        <dbReference type="ChEBI" id="CHEBI:58593"/>
        <dbReference type="ChEBI" id="CHEBI:456216"/>
        <dbReference type="EC" id="2.7.4.25"/>
    </reaction>
</comment>
<accession>G9WLV7</accession>
<dbReference type="Gene3D" id="3.40.50.300">
    <property type="entry name" value="P-loop containing nucleotide triphosphate hydrolases"/>
    <property type="match status" value="1"/>
</dbReference>
<dbReference type="GO" id="GO:0036431">
    <property type="term" value="F:dCMP kinase activity"/>
    <property type="evidence" value="ECO:0007669"/>
    <property type="project" value="InterPro"/>
</dbReference>
<name>G9WLV7_9FIRM</name>
<evidence type="ECO:0000256" key="7">
    <source>
        <dbReference type="ARBA" id="ARBA00048478"/>
    </source>
</evidence>
<evidence type="ECO:0000256" key="1">
    <source>
        <dbReference type="ARBA" id="ARBA00009427"/>
    </source>
</evidence>
<dbReference type="PANTHER" id="PTHR21299:SF2">
    <property type="entry name" value="CYTIDYLATE KINASE"/>
    <property type="match status" value="1"/>
</dbReference>
<keyword evidence="11" id="KW-1185">Reference proteome</keyword>
<keyword evidence="5 8" id="KW-0067">ATP-binding</keyword>
<comment type="caution">
    <text evidence="10">The sequence shown here is derived from an EMBL/GenBank/DDBJ whole genome shotgun (WGS) entry which is preliminary data.</text>
</comment>
<keyword evidence="8" id="KW-0963">Cytoplasm</keyword>
<dbReference type="HAMAP" id="MF_00238">
    <property type="entry name" value="Cytidyl_kinase_type1"/>
    <property type="match status" value="1"/>
</dbReference>
<dbReference type="RefSeq" id="WP_009534185.1">
    <property type="nucleotide sequence ID" value="NZ_KE148312.1"/>
</dbReference>